<evidence type="ECO:0000256" key="2">
    <source>
        <dbReference type="ARBA" id="ARBA00022679"/>
    </source>
</evidence>
<dbReference type="Pfam" id="PF04577">
    <property type="entry name" value="Glyco_transf_61"/>
    <property type="match status" value="1"/>
</dbReference>
<protein>
    <recommendedName>
        <fullName evidence="6">Glycosyltransferase 61 catalytic domain-containing protein</fullName>
    </recommendedName>
</protein>
<keyword evidence="5" id="KW-0812">Transmembrane</keyword>
<keyword evidence="1" id="KW-0328">Glycosyltransferase</keyword>
<keyword evidence="5" id="KW-1133">Transmembrane helix</keyword>
<evidence type="ECO:0000256" key="4">
    <source>
        <dbReference type="SAM" id="MobiDB-lite"/>
    </source>
</evidence>
<evidence type="ECO:0000256" key="1">
    <source>
        <dbReference type="ARBA" id="ARBA00022676"/>
    </source>
</evidence>
<dbReference type="InterPro" id="IPR049625">
    <property type="entry name" value="Glyco_transf_61_cat"/>
</dbReference>
<keyword evidence="2" id="KW-0808">Transferase</keyword>
<dbReference type="Proteomes" id="UP000324585">
    <property type="component" value="Unassembled WGS sequence"/>
</dbReference>
<dbReference type="OrthoDB" id="529273at2759"/>
<feature type="domain" description="Glycosyltransferase 61 catalytic" evidence="6">
    <location>
        <begin position="717"/>
        <end position="808"/>
    </location>
</feature>
<organism evidence="7 8">
    <name type="scientific">Porphyridium purpureum</name>
    <name type="common">Red alga</name>
    <name type="synonym">Porphyridium cruentum</name>
    <dbReference type="NCBI Taxonomy" id="35688"/>
    <lineage>
        <taxon>Eukaryota</taxon>
        <taxon>Rhodophyta</taxon>
        <taxon>Bangiophyceae</taxon>
        <taxon>Porphyridiales</taxon>
        <taxon>Porphyridiaceae</taxon>
        <taxon>Porphyridium</taxon>
    </lineage>
</organism>
<evidence type="ECO:0000313" key="8">
    <source>
        <dbReference type="Proteomes" id="UP000324585"/>
    </source>
</evidence>
<evidence type="ECO:0000256" key="5">
    <source>
        <dbReference type="SAM" id="Phobius"/>
    </source>
</evidence>
<dbReference type="InterPro" id="IPR007657">
    <property type="entry name" value="Glycosyltransferase_61"/>
</dbReference>
<feature type="region of interest" description="Disordered" evidence="4">
    <location>
        <begin position="1"/>
        <end position="67"/>
    </location>
</feature>
<accession>A0A5J4YWP7</accession>
<feature type="compositionally biased region" description="Basic and acidic residues" evidence="4">
    <location>
        <begin position="8"/>
        <end position="21"/>
    </location>
</feature>
<sequence length="897" mass="98001">MEDLESQADIRHQEENLRGQHDLLGNPPRKERQAARHKERNKYSSGSDSDSSPATPVVHRVFPKNMGPKRSPPMVGVLWWSAFIAGLMMVVIHVDQRFMSEDEKSVLIGLDRAVQSDALGSVSATVNTANSIQESSSGNSKNAAGEQMLAYKMHSIRSKASEMTAAKASKPQSYAEAVGIEVQGGVLQAEDEDFEAEVDLFRAFGQRARGDEMPSANHVQAEQAFAVENGAGLMVADDSINPVADEVNKAPAQLLGLESMQASGKSVGEALVRATFGNPSLGGERNTFASSDSASASIGSLGPHMGSDSFATARMGSVKDSVGSANPSSPTGSVTLPPKTQAAFMRSDSVTSMPVGSQEDYMNAGGLKTDPVRLHMTTPVYAGFSEPSASTEKIDDVYVARIQGAVPFEGNNAKKVSESFTPAVMGPPLDMRFAVAPQSMRHSEGSDWMTPQSKPGASLYLFDHEKYDRVLALDSLCVAPTGQFFRMEGPQVCSQYGMTSPKAQGACDREVELAWKEAAFPNGMIESLPYSSFQSIDKRWIEGTTLLQNLDGSCRNIAHFLGRIFTMHHASFNSASYGMDGISRTVLNVHGSVKDKIMDQTHDYHAQIMRILSYPSSPRITESLDEVLRLSAEQSMVAPGSAAPVFITDSMSHFGGQAVCFRKALIPAFLKGRFFIDDEEYPARLPSTTGVGAAQDVKVPQTSLVFRSKFDALMYPGEKPRVERKIVLLDRKNTGNARRVLSDEAASDIMNLLERQAAQFGFSVERVFFEDLSFREQVDKVRSAALAVGVHGANLVNTFFMRPLTAMIEIFPYGFNHDMYVNGGNAGIKYFKYELRTGAEFPQLAEHASREMCVHHNKACKIFYRDQDLMFTREDYQHLETTVQQALTYLVSQGLGN</sequence>
<gene>
    <name evidence="7" type="ORF">FVE85_1535</name>
</gene>
<reference evidence="8" key="1">
    <citation type="journal article" date="2019" name="Nat. Commun.">
        <title>Expansion of phycobilisome linker gene families in mesophilic red algae.</title>
        <authorList>
            <person name="Lee J."/>
            <person name="Kim D."/>
            <person name="Bhattacharya D."/>
            <person name="Yoon H.S."/>
        </authorList>
    </citation>
    <scope>NUCLEOTIDE SEQUENCE [LARGE SCALE GENOMIC DNA]</scope>
    <source>
        <strain evidence="8">CCMP 1328</strain>
    </source>
</reference>
<feature type="compositionally biased region" description="Polar residues" evidence="4">
    <location>
        <begin position="323"/>
        <end position="334"/>
    </location>
</feature>
<evidence type="ECO:0000259" key="6">
    <source>
        <dbReference type="Pfam" id="PF04577"/>
    </source>
</evidence>
<dbReference type="EMBL" id="VRMN01000003">
    <property type="protein sequence ID" value="KAA8495380.1"/>
    <property type="molecule type" value="Genomic_DNA"/>
</dbReference>
<feature type="region of interest" description="Disordered" evidence="4">
    <location>
        <begin position="318"/>
        <end position="338"/>
    </location>
</feature>
<keyword evidence="5" id="KW-0472">Membrane</keyword>
<comment type="caution">
    <text evidence="7">The sequence shown here is derived from an EMBL/GenBank/DDBJ whole genome shotgun (WGS) entry which is preliminary data.</text>
</comment>
<keyword evidence="8" id="KW-1185">Reference proteome</keyword>
<name>A0A5J4YWP7_PORPP</name>
<dbReference type="PANTHER" id="PTHR20961:SF124">
    <property type="entry name" value="GLYCOSYLTRANSFERASE"/>
    <property type="match status" value="1"/>
</dbReference>
<dbReference type="AlphaFoldDB" id="A0A5J4YWP7"/>
<feature type="transmembrane region" description="Helical" evidence="5">
    <location>
        <begin position="74"/>
        <end position="94"/>
    </location>
</feature>
<dbReference type="GO" id="GO:0016757">
    <property type="term" value="F:glycosyltransferase activity"/>
    <property type="evidence" value="ECO:0007669"/>
    <property type="project" value="UniProtKB-KW"/>
</dbReference>
<evidence type="ECO:0000256" key="3">
    <source>
        <dbReference type="ARBA" id="ARBA00023180"/>
    </source>
</evidence>
<evidence type="ECO:0000313" key="7">
    <source>
        <dbReference type="EMBL" id="KAA8495380.1"/>
    </source>
</evidence>
<keyword evidence="3" id="KW-0325">Glycoprotein</keyword>
<proteinExistence type="predicted"/>
<dbReference type="PANTHER" id="PTHR20961">
    <property type="entry name" value="GLYCOSYLTRANSFERASE"/>
    <property type="match status" value="1"/>
</dbReference>